<keyword evidence="4" id="KW-1185">Reference proteome</keyword>
<dbReference type="AlphaFoldDB" id="A0A8J6CHT8"/>
<dbReference type="Proteomes" id="UP000751190">
    <property type="component" value="Unassembled WGS sequence"/>
</dbReference>
<feature type="chain" id="PRO_5035313774" evidence="2">
    <location>
        <begin position="25"/>
        <end position="638"/>
    </location>
</feature>
<dbReference type="SUPFAM" id="SSF54001">
    <property type="entry name" value="Cysteine proteinases"/>
    <property type="match status" value="1"/>
</dbReference>
<keyword evidence="1" id="KW-0175">Coiled coil</keyword>
<reference evidence="3" key="1">
    <citation type="submission" date="2021-05" db="EMBL/GenBank/DDBJ databases">
        <title>The genome of the haptophyte Pavlova lutheri (Diacronema luteri, Pavlovales) - a model for lipid biosynthesis in eukaryotic algae.</title>
        <authorList>
            <person name="Hulatt C.J."/>
            <person name="Posewitz M.C."/>
        </authorList>
    </citation>
    <scope>NUCLEOTIDE SEQUENCE</scope>
    <source>
        <strain evidence="3">NIVA-4/92</strain>
    </source>
</reference>
<proteinExistence type="predicted"/>
<dbReference type="Gene3D" id="3.90.70.10">
    <property type="entry name" value="Cysteine proteinases"/>
    <property type="match status" value="1"/>
</dbReference>
<sequence>MHRASSLSRLGRLFLAGSAALATGARVRTAGPHWGRLAPSARMSSGTSELPQLNGFAASGSAVGENGEGALRAQLDAARADRTSLEQELRRLRREIHHYQQRELSVPPDGTGAGAGADLASGRLVLRVPPGFSAPDWWATASETEAARALELLPPLLQFIGGQEDERMRLVLSLEARLAGVDEGARAAARHASGAVEDAWRARVSALESAAEAARADRAALMRAYEERVKALDGALAAARSAPDEVIAGLKAAMASAQAEGAAARAALSQALKALEAENSRLQTRVSAAEAATVAAVERAALDAAEAAARGTPLVHDDSSPQALGAVRESEVEDVITNALACTVEDTSHLDGAGDRFVSTADGLRMLQETKAKERLNAKTDLERFRADVSRGAAAGRVNAGLFVSLKTRTLPNAGQYAVEWLSVEAPAVDSPAAAAGERSWRQVPIVMIASASRDAIALAAQTTHWLCMRARDAEAVAASAADNQSDESRALHAERRALADALPPIFSRIEMSAAEIDERLRLLRKLLELAEADKARHASVETLIERLSAAVPFVCAPRAAEAAGREAACKNNRALVCAPRLLLGGRDHLLVAGVVHVGEGPMSGHLVAIVLRNEAWLPCDDYNIYNVPESDALAWVA</sequence>
<accession>A0A8J6CHT8</accession>
<dbReference type="OrthoDB" id="10595149at2759"/>
<comment type="caution">
    <text evidence="3">The sequence shown here is derived from an EMBL/GenBank/DDBJ whole genome shotgun (WGS) entry which is preliminary data.</text>
</comment>
<name>A0A8J6CHT8_DIALT</name>
<feature type="signal peptide" evidence="2">
    <location>
        <begin position="1"/>
        <end position="24"/>
    </location>
</feature>
<evidence type="ECO:0000313" key="4">
    <source>
        <dbReference type="Proteomes" id="UP000751190"/>
    </source>
</evidence>
<evidence type="ECO:0000256" key="2">
    <source>
        <dbReference type="SAM" id="SignalP"/>
    </source>
</evidence>
<dbReference type="EMBL" id="JAGTXO010000005">
    <property type="protein sequence ID" value="KAG8468098.1"/>
    <property type="molecule type" value="Genomic_DNA"/>
</dbReference>
<protein>
    <submittedName>
        <fullName evidence="3">Uncharacterized protein</fullName>
    </submittedName>
</protein>
<keyword evidence="2" id="KW-0732">Signal</keyword>
<feature type="coiled-coil region" evidence="1">
    <location>
        <begin position="204"/>
        <end position="292"/>
    </location>
</feature>
<gene>
    <name evidence="3" type="ORF">KFE25_007150</name>
</gene>
<feature type="coiled-coil region" evidence="1">
    <location>
        <begin position="68"/>
        <end position="102"/>
    </location>
</feature>
<evidence type="ECO:0000256" key="1">
    <source>
        <dbReference type="SAM" id="Coils"/>
    </source>
</evidence>
<organism evidence="3 4">
    <name type="scientific">Diacronema lutheri</name>
    <name type="common">Unicellular marine alga</name>
    <name type="synonym">Monochrysis lutheri</name>
    <dbReference type="NCBI Taxonomy" id="2081491"/>
    <lineage>
        <taxon>Eukaryota</taxon>
        <taxon>Haptista</taxon>
        <taxon>Haptophyta</taxon>
        <taxon>Pavlovophyceae</taxon>
        <taxon>Pavlovales</taxon>
        <taxon>Pavlovaceae</taxon>
        <taxon>Diacronema</taxon>
    </lineage>
</organism>
<evidence type="ECO:0000313" key="3">
    <source>
        <dbReference type="EMBL" id="KAG8468098.1"/>
    </source>
</evidence>
<dbReference type="InterPro" id="IPR038765">
    <property type="entry name" value="Papain-like_cys_pep_sf"/>
</dbReference>